<feature type="transmembrane region" description="Helical" evidence="6">
    <location>
        <begin position="80"/>
        <end position="101"/>
    </location>
</feature>
<evidence type="ECO:0000256" key="4">
    <source>
        <dbReference type="ARBA" id="ARBA00022989"/>
    </source>
</evidence>
<keyword evidence="2 6" id="KW-1003">Cell membrane</keyword>
<keyword evidence="4 6" id="KW-1133">Transmembrane helix</keyword>
<comment type="similarity">
    <text evidence="6">Belongs to the TVP38/TMEM64 family.</text>
</comment>
<keyword evidence="3 6" id="KW-0812">Transmembrane</keyword>
<evidence type="ECO:0000256" key="3">
    <source>
        <dbReference type="ARBA" id="ARBA00022692"/>
    </source>
</evidence>
<protein>
    <recommendedName>
        <fullName evidence="6">TVP38/TMEM64 family membrane protein</fullName>
    </recommendedName>
</protein>
<name>A0ABT1RUQ9_9FIRM</name>
<dbReference type="PANTHER" id="PTHR12677:SF59">
    <property type="entry name" value="GOLGI APPARATUS MEMBRANE PROTEIN TVP38-RELATED"/>
    <property type="match status" value="1"/>
</dbReference>
<feature type="transmembrane region" description="Helical" evidence="6">
    <location>
        <begin position="162"/>
        <end position="185"/>
    </location>
</feature>
<organism evidence="8 9">
    <name type="scientific">Neglectibacter timonensis</name>
    <dbReference type="NCBI Taxonomy" id="1776382"/>
    <lineage>
        <taxon>Bacteria</taxon>
        <taxon>Bacillati</taxon>
        <taxon>Bacillota</taxon>
        <taxon>Clostridia</taxon>
        <taxon>Eubacteriales</taxon>
        <taxon>Oscillospiraceae</taxon>
        <taxon>Neglectibacter</taxon>
    </lineage>
</organism>
<dbReference type="InterPro" id="IPR015414">
    <property type="entry name" value="TMEM64"/>
</dbReference>
<dbReference type="PANTHER" id="PTHR12677">
    <property type="entry name" value="GOLGI APPARATUS MEMBRANE PROTEIN TVP38-RELATED"/>
    <property type="match status" value="1"/>
</dbReference>
<comment type="caution">
    <text evidence="8">The sequence shown here is derived from an EMBL/GenBank/DDBJ whole genome shotgun (WGS) entry which is preliminary data.</text>
</comment>
<feature type="transmembrane region" description="Helical" evidence="6">
    <location>
        <begin position="191"/>
        <end position="211"/>
    </location>
</feature>
<dbReference type="InterPro" id="IPR032816">
    <property type="entry name" value="VTT_dom"/>
</dbReference>
<accession>A0ABT1RUQ9</accession>
<evidence type="ECO:0000256" key="6">
    <source>
        <dbReference type="RuleBase" id="RU366058"/>
    </source>
</evidence>
<dbReference type="EMBL" id="JANFZH010000001">
    <property type="protein sequence ID" value="MCQ4838407.1"/>
    <property type="molecule type" value="Genomic_DNA"/>
</dbReference>
<feature type="transmembrane region" description="Helical" evidence="6">
    <location>
        <begin position="133"/>
        <end position="155"/>
    </location>
</feature>
<reference evidence="8 9" key="1">
    <citation type="submission" date="2022-06" db="EMBL/GenBank/DDBJ databases">
        <title>Isolation of gut microbiota from human fecal samples.</title>
        <authorList>
            <person name="Pamer E.G."/>
            <person name="Barat B."/>
            <person name="Waligurski E."/>
            <person name="Medina S."/>
            <person name="Paddock L."/>
            <person name="Mostad J."/>
        </authorList>
    </citation>
    <scope>NUCLEOTIDE SEQUENCE [LARGE SCALE GENOMIC DNA]</scope>
    <source>
        <strain evidence="8 9">DFI.9.73</strain>
    </source>
</reference>
<sequence>MPKKKWLQLLRLLPLCLMLFLLCWLLFSSADFSTDAIVAVLPKNTVGAIAVMMALFVLKSLAVTFPIAVFWVVSGLMFPLPLALSVSLAGTVLGLTLPFWIGRFSGFGLMDRLTKKYPKAKALMRLYENREFFFSYIVRYLPLPMDIASMLVGSLQIPYRKFLTGGLLGLMPQMIAHTVLGSAIFEPGSPAFIGSLAAMLLIGAVSLFFYAHELRKQPRD</sequence>
<dbReference type="Pfam" id="PF09335">
    <property type="entry name" value="VTT_dom"/>
    <property type="match status" value="1"/>
</dbReference>
<comment type="subcellular location">
    <subcellularLocation>
        <location evidence="1 6">Cell membrane</location>
        <topology evidence="1 6">Multi-pass membrane protein</topology>
    </subcellularLocation>
</comment>
<keyword evidence="9" id="KW-1185">Reference proteome</keyword>
<dbReference type="RefSeq" id="WP_256191434.1">
    <property type="nucleotide sequence ID" value="NZ_CAJKKG010000101.1"/>
</dbReference>
<evidence type="ECO:0000256" key="5">
    <source>
        <dbReference type="ARBA" id="ARBA00023136"/>
    </source>
</evidence>
<feature type="domain" description="VTT" evidence="7">
    <location>
        <begin position="65"/>
        <end position="182"/>
    </location>
</feature>
<dbReference type="Proteomes" id="UP001524473">
    <property type="component" value="Unassembled WGS sequence"/>
</dbReference>
<evidence type="ECO:0000259" key="7">
    <source>
        <dbReference type="Pfam" id="PF09335"/>
    </source>
</evidence>
<evidence type="ECO:0000256" key="1">
    <source>
        <dbReference type="ARBA" id="ARBA00004651"/>
    </source>
</evidence>
<keyword evidence="5 6" id="KW-0472">Membrane</keyword>
<feature type="transmembrane region" description="Helical" evidence="6">
    <location>
        <begin position="46"/>
        <end position="73"/>
    </location>
</feature>
<evidence type="ECO:0000313" key="8">
    <source>
        <dbReference type="EMBL" id="MCQ4838407.1"/>
    </source>
</evidence>
<proteinExistence type="inferred from homology"/>
<evidence type="ECO:0000256" key="2">
    <source>
        <dbReference type="ARBA" id="ARBA00022475"/>
    </source>
</evidence>
<gene>
    <name evidence="8" type="ORF">NE695_00585</name>
</gene>
<evidence type="ECO:0000313" key="9">
    <source>
        <dbReference type="Proteomes" id="UP001524473"/>
    </source>
</evidence>